<reference evidence="6" key="1">
    <citation type="submission" date="2017-02" db="EMBL/GenBank/DDBJ databases">
        <authorList>
            <person name="Varghese N."/>
            <person name="Submissions S."/>
        </authorList>
    </citation>
    <scope>NUCLEOTIDE SEQUENCE [LARGE SCALE GENOMIC DNA]</scope>
    <source>
        <strain evidence="6">ATCC 27094</strain>
    </source>
</reference>
<dbReference type="SUPFAM" id="SSF56784">
    <property type="entry name" value="HAD-like"/>
    <property type="match status" value="1"/>
</dbReference>
<dbReference type="InterPro" id="IPR006439">
    <property type="entry name" value="HAD-SF_hydro_IA"/>
</dbReference>
<evidence type="ECO:0000313" key="5">
    <source>
        <dbReference type="EMBL" id="SKA35622.1"/>
    </source>
</evidence>
<evidence type="ECO:0000256" key="4">
    <source>
        <dbReference type="ARBA" id="ARBA00022842"/>
    </source>
</evidence>
<name>A0A1T4T5A0_9HYPH</name>
<dbReference type="Pfam" id="PF00702">
    <property type="entry name" value="Hydrolase"/>
    <property type="match status" value="1"/>
</dbReference>
<dbReference type="GO" id="GO:0046872">
    <property type="term" value="F:metal ion binding"/>
    <property type="evidence" value="ECO:0007669"/>
    <property type="project" value="UniProtKB-KW"/>
</dbReference>
<dbReference type="PANTHER" id="PTHR46193">
    <property type="entry name" value="6-PHOSPHOGLUCONATE PHOSPHATASE"/>
    <property type="match status" value="1"/>
</dbReference>
<dbReference type="SFLD" id="SFLDG01129">
    <property type="entry name" value="C1.5:_HAD__Beta-PGM__Phosphata"/>
    <property type="match status" value="1"/>
</dbReference>
<evidence type="ECO:0000313" key="6">
    <source>
        <dbReference type="Proteomes" id="UP000190092"/>
    </source>
</evidence>
<dbReference type="InterPro" id="IPR023214">
    <property type="entry name" value="HAD_sf"/>
</dbReference>
<dbReference type="InterPro" id="IPR023198">
    <property type="entry name" value="PGP-like_dom2"/>
</dbReference>
<dbReference type="InterPro" id="IPR036412">
    <property type="entry name" value="HAD-like_sf"/>
</dbReference>
<dbReference type="EMBL" id="FUWJ01000013">
    <property type="protein sequence ID" value="SKA35622.1"/>
    <property type="molecule type" value="Genomic_DNA"/>
</dbReference>
<dbReference type="CDD" id="cd07526">
    <property type="entry name" value="HAD_BPGM_like"/>
    <property type="match status" value="1"/>
</dbReference>
<dbReference type="GO" id="GO:0003824">
    <property type="term" value="F:catalytic activity"/>
    <property type="evidence" value="ECO:0007669"/>
    <property type="project" value="UniProtKB-ARBA"/>
</dbReference>
<dbReference type="PANTHER" id="PTHR46193:SF10">
    <property type="entry name" value="6-PHOSPHOGLUCONATE PHOSPHATASE"/>
    <property type="match status" value="1"/>
</dbReference>
<dbReference type="STRING" id="225324.SAMN02745126_05695"/>
<comment type="cofactor">
    <cofactor evidence="1">
        <name>Mg(2+)</name>
        <dbReference type="ChEBI" id="CHEBI:18420"/>
    </cofactor>
</comment>
<evidence type="ECO:0000256" key="1">
    <source>
        <dbReference type="ARBA" id="ARBA00001946"/>
    </source>
</evidence>
<sequence length="223" mass="23671">MRRPDLLIFDCDGVLVDSEILEHDVDAELLTRFGLTVTTRQLIERFVGIARADMYRTLFEEIGQPQPAGLLDEREAMVWARCDVDLSAVAGVGAALDALSHIPKCVASSSIPAKLTRKLDAVGLTAHFAPHIFSTAIVPRGKPAPDIYLHAARIAGATPSRCIVIEDSPHGVRGAKAAGMSAIGFCGAGHATDRLPAELEAAGADLVVMSMDELPAAIRSHCV</sequence>
<protein>
    <submittedName>
        <fullName evidence="5">Haloacid dehalogenase superfamily, subfamily IA, variant 3 with third motif having DD or ED</fullName>
    </submittedName>
</protein>
<gene>
    <name evidence="5" type="ORF">SAMN02745126_05695</name>
</gene>
<dbReference type="OrthoDB" id="9797743at2"/>
<dbReference type="Gene3D" id="3.40.50.1000">
    <property type="entry name" value="HAD superfamily/HAD-like"/>
    <property type="match status" value="1"/>
</dbReference>
<dbReference type="NCBIfam" id="TIGR01509">
    <property type="entry name" value="HAD-SF-IA-v3"/>
    <property type="match status" value="1"/>
</dbReference>
<dbReference type="Gene3D" id="1.10.150.240">
    <property type="entry name" value="Putative phosphatase, domain 2"/>
    <property type="match status" value="1"/>
</dbReference>
<organism evidence="5 6">
    <name type="scientific">Enhydrobacter aerosaccus</name>
    <dbReference type="NCBI Taxonomy" id="225324"/>
    <lineage>
        <taxon>Bacteria</taxon>
        <taxon>Pseudomonadati</taxon>
        <taxon>Pseudomonadota</taxon>
        <taxon>Alphaproteobacteria</taxon>
        <taxon>Hyphomicrobiales</taxon>
        <taxon>Enhydrobacter</taxon>
    </lineage>
</organism>
<keyword evidence="4" id="KW-0460">Magnesium</keyword>
<dbReference type="RefSeq" id="WP_085937430.1">
    <property type="nucleotide sequence ID" value="NZ_FUWJ01000013.1"/>
</dbReference>
<evidence type="ECO:0000256" key="3">
    <source>
        <dbReference type="ARBA" id="ARBA00022723"/>
    </source>
</evidence>
<keyword evidence="6" id="KW-1185">Reference proteome</keyword>
<evidence type="ECO:0000256" key="2">
    <source>
        <dbReference type="ARBA" id="ARBA00006171"/>
    </source>
</evidence>
<keyword evidence="3" id="KW-0479">Metal-binding</keyword>
<dbReference type="AlphaFoldDB" id="A0A1T4T5A0"/>
<dbReference type="Proteomes" id="UP000190092">
    <property type="component" value="Unassembled WGS sequence"/>
</dbReference>
<proteinExistence type="inferred from homology"/>
<dbReference type="SFLD" id="SFLDS00003">
    <property type="entry name" value="Haloacid_Dehalogenase"/>
    <property type="match status" value="1"/>
</dbReference>
<accession>A0A1T4T5A0</accession>
<comment type="similarity">
    <text evidence="2">Belongs to the HAD-like hydrolase superfamily. CbbY/CbbZ/Gph/YieH family.</text>
</comment>
<dbReference type="InterPro" id="IPR051600">
    <property type="entry name" value="Beta-PGM-like"/>
</dbReference>